<reference evidence="2 3" key="1">
    <citation type="journal article" date="2012" name="Genome Biol.">
        <title>Genome and low-iron response of an oceanic diatom adapted to chronic iron limitation.</title>
        <authorList>
            <person name="Lommer M."/>
            <person name="Specht M."/>
            <person name="Roy A.S."/>
            <person name="Kraemer L."/>
            <person name="Andreson R."/>
            <person name="Gutowska M.A."/>
            <person name="Wolf J."/>
            <person name="Bergner S.V."/>
            <person name="Schilhabel M.B."/>
            <person name="Klostermeier U.C."/>
            <person name="Beiko R.G."/>
            <person name="Rosenstiel P."/>
            <person name="Hippler M."/>
            <person name="Laroche J."/>
        </authorList>
    </citation>
    <scope>NUCLEOTIDE SEQUENCE [LARGE SCALE GENOMIC DNA]</scope>
    <source>
        <strain evidence="2 3">CCMP1005</strain>
    </source>
</reference>
<protein>
    <submittedName>
        <fullName evidence="2">Uncharacterized protein</fullName>
    </submittedName>
</protein>
<comment type="caution">
    <text evidence="2">The sequence shown here is derived from an EMBL/GenBank/DDBJ whole genome shotgun (WGS) entry which is preliminary data.</text>
</comment>
<evidence type="ECO:0000313" key="3">
    <source>
        <dbReference type="Proteomes" id="UP000266841"/>
    </source>
</evidence>
<feature type="region of interest" description="Disordered" evidence="1">
    <location>
        <begin position="20"/>
        <end position="44"/>
    </location>
</feature>
<evidence type="ECO:0000313" key="2">
    <source>
        <dbReference type="EMBL" id="EJK74792.1"/>
    </source>
</evidence>
<sequence>MPLWCPPGLALRSRRASCLAPNNDNKRHQKGGISPTGADDFRHARGLHCPPTDEGIGRKMSSPPMPVFIAPAASLSKAPTDLTASYTTASTMSTTGTFGANMFSSD</sequence>
<dbReference type="EMBL" id="AGNL01003368">
    <property type="protein sequence ID" value="EJK74792.1"/>
    <property type="molecule type" value="Genomic_DNA"/>
</dbReference>
<name>K0TPS2_THAOC</name>
<accession>K0TPS2</accession>
<dbReference type="AlphaFoldDB" id="K0TPS2"/>
<keyword evidence="3" id="KW-1185">Reference proteome</keyword>
<dbReference type="Proteomes" id="UP000266841">
    <property type="component" value="Unassembled WGS sequence"/>
</dbReference>
<evidence type="ECO:0000256" key="1">
    <source>
        <dbReference type="SAM" id="MobiDB-lite"/>
    </source>
</evidence>
<proteinExistence type="predicted"/>
<gene>
    <name evidence="2" type="ORF">THAOC_03510</name>
</gene>
<organism evidence="2 3">
    <name type="scientific">Thalassiosira oceanica</name>
    <name type="common">Marine diatom</name>
    <dbReference type="NCBI Taxonomy" id="159749"/>
    <lineage>
        <taxon>Eukaryota</taxon>
        <taxon>Sar</taxon>
        <taxon>Stramenopiles</taxon>
        <taxon>Ochrophyta</taxon>
        <taxon>Bacillariophyta</taxon>
        <taxon>Coscinodiscophyceae</taxon>
        <taxon>Thalassiosirophycidae</taxon>
        <taxon>Thalassiosirales</taxon>
        <taxon>Thalassiosiraceae</taxon>
        <taxon>Thalassiosira</taxon>
    </lineage>
</organism>